<dbReference type="KEGG" id="scor:J3U87_26200"/>
<reference evidence="1" key="1">
    <citation type="submission" date="2021-03" db="EMBL/GenBank/DDBJ databases">
        <title>Acanthopleuribacteraceae sp. M133.</title>
        <authorList>
            <person name="Wang G."/>
        </authorList>
    </citation>
    <scope>NUCLEOTIDE SEQUENCE</scope>
    <source>
        <strain evidence="1">M133</strain>
    </source>
</reference>
<dbReference type="GO" id="GO:0016788">
    <property type="term" value="F:hydrolase activity, acting on ester bonds"/>
    <property type="evidence" value="ECO:0007669"/>
    <property type="project" value="UniProtKB-ARBA"/>
</dbReference>
<dbReference type="AlphaFoldDB" id="A0A8A4TIS1"/>
<dbReference type="Gene3D" id="3.40.50.1110">
    <property type="entry name" value="SGNH hydrolase"/>
    <property type="match status" value="1"/>
</dbReference>
<name>A0A8A4TIS1_SULCO</name>
<dbReference type="InterPro" id="IPR015919">
    <property type="entry name" value="Cadherin-like_sf"/>
</dbReference>
<organism evidence="1 2">
    <name type="scientific">Sulfidibacter corallicola</name>
    <dbReference type="NCBI Taxonomy" id="2818388"/>
    <lineage>
        <taxon>Bacteria</taxon>
        <taxon>Pseudomonadati</taxon>
        <taxon>Acidobacteriota</taxon>
        <taxon>Holophagae</taxon>
        <taxon>Acanthopleuribacterales</taxon>
        <taxon>Acanthopleuribacteraceae</taxon>
        <taxon>Sulfidibacter</taxon>
    </lineage>
</organism>
<dbReference type="GO" id="GO:0005509">
    <property type="term" value="F:calcium ion binding"/>
    <property type="evidence" value="ECO:0007669"/>
    <property type="project" value="InterPro"/>
</dbReference>
<dbReference type="EMBL" id="CP071793">
    <property type="protein sequence ID" value="QTD49094.1"/>
    <property type="molecule type" value="Genomic_DNA"/>
</dbReference>
<dbReference type="GO" id="GO:0016020">
    <property type="term" value="C:membrane"/>
    <property type="evidence" value="ECO:0007669"/>
    <property type="project" value="InterPro"/>
</dbReference>
<proteinExistence type="predicted"/>
<accession>A0A8A4TIS1</accession>
<sequence>MMSSHAVFAAAPNARDDQFTTPQDTAIRISLAEMFQNDLDADGDAFTLLLIDDWENGIASLDREDQAVVFTPQPGFVGQGRFTYIIDDGSGMGWDGSYGFAVVIIEIGGDAGSGDPDPTNTPPTGVDDRLETRQNIELLIRVSTLLGNDIDPDGDTLSLVTVEDLSHGSVDFDPNSDVFTFTPPIDYLGLITFTYTVTDGHDGGDSGRMGFATVTIDVVSPSDPPGGEPLDEVRFYNFGHSLFNHGEQNTGYWLGALAAGSGTISAGNGQFGQLSYHGIPPTPQLGYATNAYEPWPEYPPVDFASRDYTHTLFMPSNFEQEVLTPEDYLTDTFRVLDYVEAQEPETEIILYMHWPEPSMIGLGVLNGNELGRADWTTLNNYTRSGNYYDWHRDYQNLLQAARPAYRLRTIPVGPIIADIIETQPFMQDVSFADLYVDEAPHGSPTVYFLAGMICYRALFLQNPSLDYQPPRPDIIPAVADHYTELVLYIERRLDEYNAMSNGLNVYD</sequence>
<dbReference type="InterPro" id="IPR036514">
    <property type="entry name" value="SGNH_hydro_sf"/>
</dbReference>
<dbReference type="Proteomes" id="UP000663929">
    <property type="component" value="Chromosome"/>
</dbReference>
<evidence type="ECO:0000313" key="2">
    <source>
        <dbReference type="Proteomes" id="UP000663929"/>
    </source>
</evidence>
<evidence type="ECO:0000313" key="1">
    <source>
        <dbReference type="EMBL" id="QTD49094.1"/>
    </source>
</evidence>
<dbReference type="SUPFAM" id="SSF49313">
    <property type="entry name" value="Cadherin-like"/>
    <property type="match status" value="1"/>
</dbReference>
<keyword evidence="2" id="KW-1185">Reference proteome</keyword>
<dbReference type="Pfam" id="PF17963">
    <property type="entry name" value="Big_9"/>
    <property type="match status" value="2"/>
</dbReference>
<dbReference type="Gene3D" id="2.60.40.2810">
    <property type="match status" value="2"/>
</dbReference>
<protein>
    <submittedName>
        <fullName evidence="1">Cadherin-like domain-containing protein</fullName>
    </submittedName>
</protein>
<gene>
    <name evidence="1" type="ORF">J3U87_26200</name>
</gene>